<keyword evidence="8 12" id="KW-0663">Pyridoxal phosphate</keyword>
<dbReference type="InterPro" id="IPR011820">
    <property type="entry name" value="IlvA"/>
</dbReference>
<dbReference type="Pfam" id="PF00291">
    <property type="entry name" value="PALP"/>
    <property type="match status" value="1"/>
</dbReference>
<dbReference type="InterPro" id="IPR050147">
    <property type="entry name" value="Ser/Thr_Dehydratase"/>
</dbReference>
<comment type="catalytic activity">
    <reaction evidence="1 12">
        <text>L-threonine = 2-oxobutanoate + NH4(+)</text>
        <dbReference type="Rhea" id="RHEA:22108"/>
        <dbReference type="ChEBI" id="CHEBI:16763"/>
        <dbReference type="ChEBI" id="CHEBI:28938"/>
        <dbReference type="ChEBI" id="CHEBI:57926"/>
        <dbReference type="EC" id="4.3.1.19"/>
    </reaction>
</comment>
<dbReference type="InterPro" id="IPR036052">
    <property type="entry name" value="TrpB-like_PALP_sf"/>
</dbReference>
<protein>
    <recommendedName>
        <fullName evidence="12">L-threonine dehydratase</fullName>
        <ecNumber evidence="12">4.3.1.19</ecNumber>
    </recommendedName>
    <alternativeName>
        <fullName evidence="12">Threonine deaminase</fullName>
    </alternativeName>
</protein>
<reference evidence="14 15" key="1">
    <citation type="submission" date="2019-01" db="EMBL/GenBank/DDBJ databases">
        <title>Whole Genome of Ornithobacterium rhinotracheale FARPER-174b.</title>
        <authorList>
            <person name="Tataje-Lavanda L.A."/>
            <person name="Montalvan A."/>
            <person name="Montesinos R."/>
            <person name="Zimic M."/>
            <person name="Fernandez-Sanchez M."/>
            <person name="Fernandez-Diaz M."/>
        </authorList>
    </citation>
    <scope>NUCLEOTIDE SEQUENCE [LARGE SCALE GENOMIC DNA]</scope>
    <source>
        <strain evidence="14 15">FARPER-174b</strain>
    </source>
</reference>
<evidence type="ECO:0000256" key="1">
    <source>
        <dbReference type="ARBA" id="ARBA00001274"/>
    </source>
</evidence>
<evidence type="ECO:0000256" key="8">
    <source>
        <dbReference type="ARBA" id="ARBA00022898"/>
    </source>
</evidence>
<evidence type="ECO:0000313" key="14">
    <source>
        <dbReference type="EMBL" id="QAR31382.1"/>
    </source>
</evidence>
<dbReference type="FunFam" id="3.40.50.1100:FF:000005">
    <property type="entry name" value="Threonine dehydratase catabolic"/>
    <property type="match status" value="1"/>
</dbReference>
<evidence type="ECO:0000256" key="10">
    <source>
        <dbReference type="ARBA" id="ARBA00023304"/>
    </source>
</evidence>
<dbReference type="SUPFAM" id="SSF55021">
    <property type="entry name" value="ACT-like"/>
    <property type="match status" value="1"/>
</dbReference>
<dbReference type="AlphaFoldDB" id="A0A3R5Y4B7"/>
<dbReference type="GO" id="GO:0030170">
    <property type="term" value="F:pyridoxal phosphate binding"/>
    <property type="evidence" value="ECO:0007669"/>
    <property type="project" value="InterPro"/>
</dbReference>
<accession>A0A3R5Y4B7</accession>
<keyword evidence="6 12" id="KW-0028">Amino-acid biosynthesis</keyword>
<dbReference type="CDD" id="cd01562">
    <property type="entry name" value="Thr-dehyd"/>
    <property type="match status" value="1"/>
</dbReference>
<evidence type="ECO:0000256" key="5">
    <source>
        <dbReference type="ARBA" id="ARBA00011881"/>
    </source>
</evidence>
<dbReference type="PROSITE" id="PS51672">
    <property type="entry name" value="ACT_LIKE"/>
    <property type="match status" value="1"/>
</dbReference>
<evidence type="ECO:0000256" key="12">
    <source>
        <dbReference type="RuleBase" id="RU362012"/>
    </source>
</evidence>
<dbReference type="EMBL" id="CP035107">
    <property type="protein sequence ID" value="QAR31382.1"/>
    <property type="molecule type" value="Genomic_DNA"/>
</dbReference>
<dbReference type="GO" id="GO:0006567">
    <property type="term" value="P:L-threonine catabolic process"/>
    <property type="evidence" value="ECO:0007669"/>
    <property type="project" value="TreeGrafter"/>
</dbReference>
<evidence type="ECO:0000256" key="9">
    <source>
        <dbReference type="ARBA" id="ARBA00023239"/>
    </source>
</evidence>
<proteinExistence type="inferred from homology"/>
<keyword evidence="7 12" id="KW-0412">Isoleucine biosynthesis</keyword>
<comment type="function">
    <text evidence="11 12">Catalyzes the anaerobic formation of alpha-ketobutyrate and ammonia from threonine in a two-step reaction. The first step involved a dehydration of threonine and a production of enamine intermediates (aminocrotonate), which tautomerizes to its imine form (iminobutyrate). Both intermediates are unstable and short-lived. The second step is the nonenzymatic hydrolysis of the enamine/imine intermediates to form 2-ketobutyrate and free ammonia. In the low water environment of the cell, the second step is accelerated by RidA.</text>
</comment>
<dbReference type="GO" id="GO:0003941">
    <property type="term" value="F:L-serine ammonia-lyase activity"/>
    <property type="evidence" value="ECO:0007669"/>
    <property type="project" value="TreeGrafter"/>
</dbReference>
<keyword evidence="9 12" id="KW-0456">Lyase</keyword>
<dbReference type="PANTHER" id="PTHR48078">
    <property type="entry name" value="THREONINE DEHYDRATASE, MITOCHONDRIAL-RELATED"/>
    <property type="match status" value="1"/>
</dbReference>
<evidence type="ECO:0000259" key="13">
    <source>
        <dbReference type="PROSITE" id="PS51672"/>
    </source>
</evidence>
<evidence type="ECO:0000256" key="6">
    <source>
        <dbReference type="ARBA" id="ARBA00022605"/>
    </source>
</evidence>
<evidence type="ECO:0000256" key="11">
    <source>
        <dbReference type="ARBA" id="ARBA00025527"/>
    </source>
</evidence>
<evidence type="ECO:0000256" key="2">
    <source>
        <dbReference type="ARBA" id="ARBA00001933"/>
    </source>
</evidence>
<dbReference type="InterPro" id="IPR001721">
    <property type="entry name" value="TD_ACT-like"/>
</dbReference>
<evidence type="ECO:0000256" key="7">
    <source>
        <dbReference type="ARBA" id="ARBA00022624"/>
    </source>
</evidence>
<dbReference type="EC" id="4.3.1.19" evidence="12"/>
<dbReference type="PROSITE" id="PS00165">
    <property type="entry name" value="DEHYDRATASE_SER_THR"/>
    <property type="match status" value="1"/>
</dbReference>
<feature type="domain" description="ACT-like" evidence="13">
    <location>
        <begin position="332"/>
        <end position="406"/>
    </location>
</feature>
<dbReference type="GO" id="GO:0004794">
    <property type="term" value="F:threonine deaminase activity"/>
    <property type="evidence" value="ECO:0007669"/>
    <property type="project" value="UniProtKB-UniRule"/>
</dbReference>
<comment type="similarity">
    <text evidence="4 12">Belongs to the serine/threonine dehydratase family.</text>
</comment>
<keyword evidence="10 12" id="KW-0100">Branched-chain amino acid biosynthesis</keyword>
<dbReference type="InterPro" id="IPR000634">
    <property type="entry name" value="Ser/Thr_deHydtase_PyrdxlP-BS"/>
</dbReference>
<dbReference type="OrthoDB" id="9811476at2"/>
<dbReference type="NCBIfam" id="TIGR02079">
    <property type="entry name" value="THD1"/>
    <property type="match status" value="1"/>
</dbReference>
<evidence type="ECO:0000256" key="3">
    <source>
        <dbReference type="ARBA" id="ARBA00004810"/>
    </source>
</evidence>
<dbReference type="UniPathway" id="UPA00047">
    <property type="reaction ID" value="UER00054"/>
</dbReference>
<dbReference type="NCBIfam" id="NF006390">
    <property type="entry name" value="PRK08639.1"/>
    <property type="match status" value="1"/>
</dbReference>
<name>A0A3R5Y4B7_ORNRH</name>
<dbReference type="Gene3D" id="3.40.50.1100">
    <property type="match status" value="2"/>
</dbReference>
<gene>
    <name evidence="12 14" type="primary">ilvA</name>
    <name evidence="14" type="ORF">EQP59_08525</name>
</gene>
<evidence type="ECO:0000256" key="4">
    <source>
        <dbReference type="ARBA" id="ARBA00010869"/>
    </source>
</evidence>
<organism evidence="14 15">
    <name type="scientific">Ornithobacterium rhinotracheale</name>
    <dbReference type="NCBI Taxonomy" id="28251"/>
    <lineage>
        <taxon>Bacteria</taxon>
        <taxon>Pseudomonadati</taxon>
        <taxon>Bacteroidota</taxon>
        <taxon>Flavobacteriia</taxon>
        <taxon>Flavobacteriales</taxon>
        <taxon>Weeksellaceae</taxon>
        <taxon>Ornithobacterium</taxon>
    </lineage>
</organism>
<dbReference type="FunFam" id="3.40.50.1100:FF:000007">
    <property type="entry name" value="L-threonine dehydratase catabolic TdcB"/>
    <property type="match status" value="1"/>
</dbReference>
<sequence length="416" mass="46098">MNFVNQENVAQAAERIQEVIRQTPLDKNLNASATYDANIWYKREDLQTVRSYKIRGAYNKMVQLSPEEKAKGVVCASAGNHAQGVALSCAKLKIKGKIFMPKPTPKQKVNQVKMFGGEWIETILTGDTFDDSNEAALREVEATGATYIPPFNDEQIIIGQATIAKEILEQAPAPIDYVILPVGGGGLASGVASYFKLMSPHTKIIAVEPLGAPSLTKSLEEGEVVELDKIDKFVDGAAVKKIGDLTFSVMKETIDRVLLIDEGQVCVEVLNIYNKDAIVLEPAGALSIAALEHLKDEIKGKNVVCILSGSNNDITRMEDMKERALLYQGLKHYFIIDFPQRAGALRDFVNQALGEGVDITYFQYVKRVNRESGPVVLGVELIEKKDFDALIERFNNFDFEYQYLNDKPLLFSTLIN</sequence>
<comment type="cofactor">
    <cofactor evidence="2 12">
        <name>pyridoxal 5'-phosphate</name>
        <dbReference type="ChEBI" id="CHEBI:597326"/>
    </cofactor>
</comment>
<dbReference type="Proteomes" id="UP000287701">
    <property type="component" value="Chromosome"/>
</dbReference>
<comment type="subunit">
    <text evidence="5 12">Homotetramer.</text>
</comment>
<comment type="pathway">
    <text evidence="3 12">Amino-acid biosynthesis; L-isoleucine biosynthesis; 2-oxobutanoate from L-threonine: step 1/1.</text>
</comment>
<dbReference type="InterPro" id="IPR045865">
    <property type="entry name" value="ACT-like_dom_sf"/>
</dbReference>
<dbReference type="GO" id="GO:0006565">
    <property type="term" value="P:L-serine catabolic process"/>
    <property type="evidence" value="ECO:0007669"/>
    <property type="project" value="TreeGrafter"/>
</dbReference>
<dbReference type="GO" id="GO:0009097">
    <property type="term" value="P:isoleucine biosynthetic process"/>
    <property type="evidence" value="ECO:0007669"/>
    <property type="project" value="UniProtKB-UniRule"/>
</dbReference>
<dbReference type="Pfam" id="PF00585">
    <property type="entry name" value="Thr_dehydrat_C"/>
    <property type="match status" value="1"/>
</dbReference>
<dbReference type="RefSeq" id="WP_128501814.1">
    <property type="nucleotide sequence ID" value="NZ_CP035107.1"/>
</dbReference>
<dbReference type="InterPro" id="IPR001926">
    <property type="entry name" value="TrpB-like_PALP"/>
</dbReference>
<dbReference type="SUPFAM" id="SSF53686">
    <property type="entry name" value="Tryptophan synthase beta subunit-like PLP-dependent enzymes"/>
    <property type="match status" value="1"/>
</dbReference>
<dbReference type="PANTHER" id="PTHR48078:SF11">
    <property type="entry name" value="THREONINE DEHYDRATASE, MITOCHONDRIAL"/>
    <property type="match status" value="1"/>
</dbReference>
<evidence type="ECO:0000313" key="15">
    <source>
        <dbReference type="Proteomes" id="UP000287701"/>
    </source>
</evidence>